<dbReference type="AlphaFoldDB" id="A0AAV1L198"/>
<evidence type="ECO:0000256" key="5">
    <source>
        <dbReference type="SAM" id="MobiDB-lite"/>
    </source>
</evidence>
<dbReference type="InterPro" id="IPR013083">
    <property type="entry name" value="Znf_RING/FYVE/PHD"/>
</dbReference>
<keyword evidence="2 4" id="KW-0863">Zinc-finger</keyword>
<dbReference type="SMART" id="SM00249">
    <property type="entry name" value="PHD"/>
    <property type="match status" value="1"/>
</dbReference>
<feature type="compositionally biased region" description="Polar residues" evidence="5">
    <location>
        <begin position="149"/>
        <end position="161"/>
    </location>
</feature>
<keyword evidence="9" id="KW-1185">Reference proteome</keyword>
<evidence type="ECO:0000313" key="8">
    <source>
        <dbReference type="EMBL" id="CAK1588749.1"/>
    </source>
</evidence>
<dbReference type="Gene3D" id="3.30.40.10">
    <property type="entry name" value="Zinc/RING finger domain, C3HC4 (zinc finger)"/>
    <property type="match status" value="1"/>
</dbReference>
<feature type="domain" description="PHD-type" evidence="6">
    <location>
        <begin position="1"/>
        <end position="53"/>
    </location>
</feature>
<comment type="caution">
    <text evidence="8">The sequence shown here is derived from an EMBL/GenBank/DDBJ whole genome shotgun (WGS) entry which is preliminary data.</text>
</comment>
<evidence type="ECO:0000313" key="9">
    <source>
        <dbReference type="Proteomes" id="UP001314205"/>
    </source>
</evidence>
<evidence type="ECO:0000256" key="1">
    <source>
        <dbReference type="ARBA" id="ARBA00022723"/>
    </source>
</evidence>
<dbReference type="EMBL" id="CAVLGL010000082">
    <property type="protein sequence ID" value="CAK1588749.1"/>
    <property type="molecule type" value="Genomic_DNA"/>
</dbReference>
<gene>
    <name evidence="8" type="ORF">PARMNEM_LOCUS9346</name>
</gene>
<dbReference type="PROSITE" id="PS50016">
    <property type="entry name" value="ZF_PHD_2"/>
    <property type="match status" value="1"/>
</dbReference>
<dbReference type="PROSITE" id="PS01359">
    <property type="entry name" value="ZF_PHD_1"/>
    <property type="match status" value="1"/>
</dbReference>
<sequence length="195" mass="22462">MICNRCRKILKSGEGIKCFECESKYHFECVSETRDMESGDLGYHWTCALCQHPAGKSNEEDPNSPSDIVSAINAISEKFELVNKIQLPKLSSDLMHIKNVTDRIAEQSDNILRTIGQLKASRDNTLENNRRKSSYRKRHLTLMPKTKTHSQNQQAPVQPSSDKLVRYRTRRRSSGLHKMFLLLNRKLRQTSDLSK</sequence>
<dbReference type="InterPro" id="IPR019786">
    <property type="entry name" value="Zinc_finger_PHD-type_CS"/>
</dbReference>
<dbReference type="InterPro" id="IPR001965">
    <property type="entry name" value="Znf_PHD"/>
</dbReference>
<dbReference type="SUPFAM" id="SSF57903">
    <property type="entry name" value="FYVE/PHD zinc finger"/>
    <property type="match status" value="1"/>
</dbReference>
<evidence type="ECO:0000259" key="6">
    <source>
        <dbReference type="PROSITE" id="PS50016"/>
    </source>
</evidence>
<proteinExistence type="predicted"/>
<accession>A0AAV1L198</accession>
<dbReference type="Proteomes" id="UP001314205">
    <property type="component" value="Unassembled WGS sequence"/>
</dbReference>
<dbReference type="InterPro" id="IPR011011">
    <property type="entry name" value="Znf_FYVE_PHD"/>
</dbReference>
<evidence type="ECO:0000256" key="3">
    <source>
        <dbReference type="ARBA" id="ARBA00022833"/>
    </source>
</evidence>
<name>A0AAV1L198_9NEOP</name>
<dbReference type="InterPro" id="IPR019787">
    <property type="entry name" value="Znf_PHD-finger"/>
</dbReference>
<feature type="domain" description="Phorbol-ester/DAG-type" evidence="7">
    <location>
        <begin position="1"/>
        <end position="47"/>
    </location>
</feature>
<protein>
    <recommendedName>
        <fullName evidence="10">PHD-type domain-containing protein</fullName>
    </recommendedName>
</protein>
<feature type="region of interest" description="Disordered" evidence="5">
    <location>
        <begin position="142"/>
        <end position="163"/>
    </location>
</feature>
<evidence type="ECO:0008006" key="10">
    <source>
        <dbReference type="Google" id="ProtNLM"/>
    </source>
</evidence>
<dbReference type="InterPro" id="IPR002219">
    <property type="entry name" value="PKC_DAG/PE"/>
</dbReference>
<dbReference type="GO" id="GO:0008270">
    <property type="term" value="F:zinc ion binding"/>
    <property type="evidence" value="ECO:0007669"/>
    <property type="project" value="UniProtKB-KW"/>
</dbReference>
<reference evidence="8 9" key="1">
    <citation type="submission" date="2023-11" db="EMBL/GenBank/DDBJ databases">
        <authorList>
            <person name="Hedman E."/>
            <person name="Englund M."/>
            <person name="Stromberg M."/>
            <person name="Nyberg Akerstrom W."/>
            <person name="Nylinder S."/>
            <person name="Jareborg N."/>
            <person name="Kallberg Y."/>
            <person name="Kronander E."/>
        </authorList>
    </citation>
    <scope>NUCLEOTIDE SEQUENCE [LARGE SCALE GENOMIC DNA]</scope>
</reference>
<evidence type="ECO:0000259" key="7">
    <source>
        <dbReference type="PROSITE" id="PS50081"/>
    </source>
</evidence>
<evidence type="ECO:0000256" key="4">
    <source>
        <dbReference type="PROSITE-ProRule" id="PRU00146"/>
    </source>
</evidence>
<organism evidence="8 9">
    <name type="scientific">Parnassius mnemosyne</name>
    <name type="common">clouded apollo</name>
    <dbReference type="NCBI Taxonomy" id="213953"/>
    <lineage>
        <taxon>Eukaryota</taxon>
        <taxon>Metazoa</taxon>
        <taxon>Ecdysozoa</taxon>
        <taxon>Arthropoda</taxon>
        <taxon>Hexapoda</taxon>
        <taxon>Insecta</taxon>
        <taxon>Pterygota</taxon>
        <taxon>Neoptera</taxon>
        <taxon>Endopterygota</taxon>
        <taxon>Lepidoptera</taxon>
        <taxon>Glossata</taxon>
        <taxon>Ditrysia</taxon>
        <taxon>Papilionoidea</taxon>
        <taxon>Papilionidae</taxon>
        <taxon>Parnassiinae</taxon>
        <taxon>Parnassini</taxon>
        <taxon>Parnassius</taxon>
        <taxon>Driopa</taxon>
    </lineage>
</organism>
<evidence type="ECO:0000256" key="2">
    <source>
        <dbReference type="ARBA" id="ARBA00022771"/>
    </source>
</evidence>
<keyword evidence="3" id="KW-0862">Zinc</keyword>
<keyword evidence="1" id="KW-0479">Metal-binding</keyword>
<dbReference type="PROSITE" id="PS50081">
    <property type="entry name" value="ZF_DAG_PE_2"/>
    <property type="match status" value="1"/>
</dbReference>